<gene>
    <name evidence="9" type="ORF">B296_00057692</name>
</gene>
<evidence type="ECO:0000256" key="2">
    <source>
        <dbReference type="ARBA" id="ARBA00022679"/>
    </source>
</evidence>
<evidence type="ECO:0000256" key="1">
    <source>
        <dbReference type="ARBA" id="ARBA00022527"/>
    </source>
</evidence>
<dbReference type="AlphaFoldDB" id="A0A426XQ55"/>
<evidence type="ECO:0000256" key="6">
    <source>
        <dbReference type="ARBA" id="ARBA00038035"/>
    </source>
</evidence>
<dbReference type="InterPro" id="IPR008271">
    <property type="entry name" value="Ser/Thr_kinase_AS"/>
</dbReference>
<keyword evidence="3" id="KW-0547">Nucleotide-binding</keyword>
<dbReference type="PROSITE" id="PS50011">
    <property type="entry name" value="PROTEIN_KINASE_DOM"/>
    <property type="match status" value="1"/>
</dbReference>
<dbReference type="PROSITE" id="PS00108">
    <property type="entry name" value="PROTEIN_KINASE_ST"/>
    <property type="match status" value="1"/>
</dbReference>
<dbReference type="EC" id="2.7.12.2" evidence="7"/>
<comment type="caution">
    <text evidence="9">The sequence shown here is derived from an EMBL/GenBank/DDBJ whole genome shotgun (WGS) entry which is preliminary data.</text>
</comment>
<dbReference type="SMART" id="SM00220">
    <property type="entry name" value="S_TKc"/>
    <property type="match status" value="1"/>
</dbReference>
<dbReference type="Gene3D" id="1.10.510.10">
    <property type="entry name" value="Transferase(Phosphotransferase) domain 1"/>
    <property type="match status" value="1"/>
</dbReference>
<dbReference type="InterPro" id="IPR011009">
    <property type="entry name" value="Kinase-like_dom_sf"/>
</dbReference>
<evidence type="ECO:0000259" key="8">
    <source>
        <dbReference type="PROSITE" id="PS50011"/>
    </source>
</evidence>
<dbReference type="EMBL" id="AMZH03018431">
    <property type="protein sequence ID" value="RRT41627.1"/>
    <property type="molecule type" value="Genomic_DNA"/>
</dbReference>
<evidence type="ECO:0000256" key="7">
    <source>
        <dbReference type="ARBA" id="ARBA00038999"/>
    </source>
</evidence>
<keyword evidence="2" id="KW-0808">Transferase</keyword>
<organism evidence="9 10">
    <name type="scientific">Ensete ventricosum</name>
    <name type="common">Abyssinian banana</name>
    <name type="synonym">Musa ensete</name>
    <dbReference type="NCBI Taxonomy" id="4639"/>
    <lineage>
        <taxon>Eukaryota</taxon>
        <taxon>Viridiplantae</taxon>
        <taxon>Streptophyta</taxon>
        <taxon>Embryophyta</taxon>
        <taxon>Tracheophyta</taxon>
        <taxon>Spermatophyta</taxon>
        <taxon>Magnoliopsida</taxon>
        <taxon>Liliopsida</taxon>
        <taxon>Zingiberales</taxon>
        <taxon>Musaceae</taxon>
        <taxon>Ensete</taxon>
    </lineage>
</organism>
<accession>A0A426XQ55</accession>
<name>A0A426XQ55_ENSVE</name>
<dbReference type="GO" id="GO:0005524">
    <property type="term" value="F:ATP binding"/>
    <property type="evidence" value="ECO:0007669"/>
    <property type="project" value="UniProtKB-KW"/>
</dbReference>
<dbReference type="PANTHER" id="PTHR48013:SF32">
    <property type="entry name" value="MITOGEN-ACTIVATED PROTEIN KINASE KINASE 2-LIKE"/>
    <property type="match status" value="1"/>
</dbReference>
<feature type="domain" description="Protein kinase" evidence="8">
    <location>
        <begin position="1"/>
        <end position="174"/>
    </location>
</feature>
<dbReference type="GO" id="GO:0004708">
    <property type="term" value="F:MAP kinase kinase activity"/>
    <property type="evidence" value="ECO:0007669"/>
    <property type="project" value="UniProtKB-EC"/>
</dbReference>
<reference evidence="9 10" key="1">
    <citation type="journal article" date="2014" name="Agronomy (Basel)">
        <title>A Draft Genome Sequence for Ensete ventricosum, the Drought-Tolerant Tree Against Hunger.</title>
        <authorList>
            <person name="Harrison J."/>
            <person name="Moore K.A."/>
            <person name="Paszkiewicz K."/>
            <person name="Jones T."/>
            <person name="Grant M."/>
            <person name="Ambacheew D."/>
            <person name="Muzemil S."/>
            <person name="Studholme D.J."/>
        </authorList>
    </citation>
    <scope>NUCLEOTIDE SEQUENCE [LARGE SCALE GENOMIC DNA]</scope>
</reference>
<feature type="non-terminal residue" evidence="9">
    <location>
        <position position="1"/>
    </location>
</feature>
<dbReference type="Proteomes" id="UP000287651">
    <property type="component" value="Unassembled WGS sequence"/>
</dbReference>
<keyword evidence="1" id="KW-0723">Serine/threonine-protein kinase</keyword>
<evidence type="ECO:0000313" key="10">
    <source>
        <dbReference type="Proteomes" id="UP000287651"/>
    </source>
</evidence>
<evidence type="ECO:0000313" key="9">
    <source>
        <dbReference type="EMBL" id="RRT41627.1"/>
    </source>
</evidence>
<comment type="similarity">
    <text evidence="6">Belongs to the protein kinase superfamily. STE Ser/Thr protein kinase family. MAP kinase kinase subfamily.</text>
</comment>
<dbReference type="Pfam" id="PF00069">
    <property type="entry name" value="Pkinase"/>
    <property type="match status" value="1"/>
</dbReference>
<sequence>RGREQLIVQMRKAGPGGNPKLKLSVPGPEASIDKFLTQSGTFKDGDLLVNKDGLRILPQSEEDRVLHGLTYLHHEKHIIHRDLKPSNILINHSGEVKISDFGVSAIIASSSCQRDTFTGTYNYMSNARISLQKNPMDRETAQVLLEHPFLSMYDDLNVDLASYFTTAGLPLATL</sequence>
<proteinExistence type="inferred from homology"/>
<dbReference type="GO" id="GO:0051707">
    <property type="term" value="P:response to other organism"/>
    <property type="evidence" value="ECO:0007669"/>
    <property type="project" value="UniProtKB-ARBA"/>
</dbReference>
<dbReference type="GO" id="GO:0004674">
    <property type="term" value="F:protein serine/threonine kinase activity"/>
    <property type="evidence" value="ECO:0007669"/>
    <property type="project" value="UniProtKB-KW"/>
</dbReference>
<dbReference type="SUPFAM" id="SSF56112">
    <property type="entry name" value="Protein kinase-like (PK-like)"/>
    <property type="match status" value="1"/>
</dbReference>
<evidence type="ECO:0000256" key="3">
    <source>
        <dbReference type="ARBA" id="ARBA00022741"/>
    </source>
</evidence>
<dbReference type="PANTHER" id="PTHR48013">
    <property type="entry name" value="DUAL SPECIFICITY MITOGEN-ACTIVATED PROTEIN KINASE KINASE 5-RELATED"/>
    <property type="match status" value="1"/>
</dbReference>
<dbReference type="InterPro" id="IPR000719">
    <property type="entry name" value="Prot_kinase_dom"/>
</dbReference>
<protein>
    <recommendedName>
        <fullName evidence="7">mitogen-activated protein kinase kinase</fullName>
        <ecNumber evidence="7">2.7.12.2</ecNumber>
    </recommendedName>
</protein>
<evidence type="ECO:0000256" key="5">
    <source>
        <dbReference type="ARBA" id="ARBA00022840"/>
    </source>
</evidence>
<keyword evidence="4" id="KW-0418">Kinase</keyword>
<evidence type="ECO:0000256" key="4">
    <source>
        <dbReference type="ARBA" id="ARBA00022777"/>
    </source>
</evidence>
<keyword evidence="5" id="KW-0067">ATP-binding</keyword>